<feature type="compositionally biased region" description="Low complexity" evidence="1">
    <location>
        <begin position="69"/>
        <end position="94"/>
    </location>
</feature>
<reference evidence="2" key="1">
    <citation type="submission" date="2019-08" db="EMBL/GenBank/DDBJ databases">
        <authorList>
            <person name="Kucharzyk K."/>
            <person name="Murdoch R.W."/>
            <person name="Higgins S."/>
            <person name="Loffler F."/>
        </authorList>
    </citation>
    <scope>NUCLEOTIDE SEQUENCE</scope>
</reference>
<evidence type="ECO:0000313" key="2">
    <source>
        <dbReference type="EMBL" id="MPN10858.1"/>
    </source>
</evidence>
<feature type="compositionally biased region" description="Polar residues" evidence="1">
    <location>
        <begin position="44"/>
        <end position="55"/>
    </location>
</feature>
<feature type="region of interest" description="Disordered" evidence="1">
    <location>
        <begin position="1"/>
        <end position="94"/>
    </location>
</feature>
<sequence>MSPICTVSACSSGSTRCPPPNTSAPERKKMSSNRMAPSPLAAASTGSPVSSTANPIRQAIAVQRGTRIASAAASSAGSGVARSHASPASPAAAMATTWTNAPGTRSTAIIAATAIVARLASGVRDFAMPSTA</sequence>
<proteinExistence type="predicted"/>
<protein>
    <submittedName>
        <fullName evidence="2">Uncharacterized protein</fullName>
    </submittedName>
</protein>
<organism evidence="2">
    <name type="scientific">bioreactor metagenome</name>
    <dbReference type="NCBI Taxonomy" id="1076179"/>
    <lineage>
        <taxon>unclassified sequences</taxon>
        <taxon>metagenomes</taxon>
        <taxon>ecological metagenomes</taxon>
    </lineage>
</organism>
<name>A0A645F915_9ZZZZ</name>
<evidence type="ECO:0000256" key="1">
    <source>
        <dbReference type="SAM" id="MobiDB-lite"/>
    </source>
</evidence>
<accession>A0A645F915</accession>
<dbReference type="AlphaFoldDB" id="A0A645F915"/>
<gene>
    <name evidence="2" type="ORF">SDC9_158155</name>
</gene>
<comment type="caution">
    <text evidence="2">The sequence shown here is derived from an EMBL/GenBank/DDBJ whole genome shotgun (WGS) entry which is preliminary data.</text>
</comment>
<dbReference type="EMBL" id="VSSQ01057043">
    <property type="protein sequence ID" value="MPN10858.1"/>
    <property type="molecule type" value="Genomic_DNA"/>
</dbReference>